<name>A0A953HX64_9BACT</name>
<dbReference type="InterPro" id="IPR020449">
    <property type="entry name" value="Tscrpt_reg_AraC-type_HTH"/>
</dbReference>
<keyword evidence="1" id="KW-0805">Transcription regulation</keyword>
<protein>
    <submittedName>
        <fullName evidence="5">AraC family transcriptional regulator</fullName>
    </submittedName>
</protein>
<evidence type="ECO:0000259" key="4">
    <source>
        <dbReference type="PROSITE" id="PS01124"/>
    </source>
</evidence>
<evidence type="ECO:0000256" key="1">
    <source>
        <dbReference type="ARBA" id="ARBA00023015"/>
    </source>
</evidence>
<accession>A0A953HX64</accession>
<keyword evidence="2" id="KW-0238">DNA-binding</keyword>
<evidence type="ECO:0000256" key="2">
    <source>
        <dbReference type="ARBA" id="ARBA00023125"/>
    </source>
</evidence>
<organism evidence="5 6">
    <name type="scientific">Membranihabitans marinus</name>
    <dbReference type="NCBI Taxonomy" id="1227546"/>
    <lineage>
        <taxon>Bacteria</taxon>
        <taxon>Pseudomonadati</taxon>
        <taxon>Bacteroidota</taxon>
        <taxon>Saprospiria</taxon>
        <taxon>Saprospirales</taxon>
        <taxon>Saprospiraceae</taxon>
        <taxon>Membranihabitans</taxon>
    </lineage>
</organism>
<dbReference type="SUPFAM" id="SSF46689">
    <property type="entry name" value="Homeodomain-like"/>
    <property type="match status" value="2"/>
</dbReference>
<dbReference type="InterPro" id="IPR018060">
    <property type="entry name" value="HTH_AraC"/>
</dbReference>
<evidence type="ECO:0000256" key="3">
    <source>
        <dbReference type="ARBA" id="ARBA00023163"/>
    </source>
</evidence>
<dbReference type="AlphaFoldDB" id="A0A953HX64"/>
<dbReference type="PRINTS" id="PR00032">
    <property type="entry name" value="HTHARAC"/>
</dbReference>
<dbReference type="PANTHER" id="PTHR47893:SF1">
    <property type="entry name" value="REGULATORY PROTEIN PCHR"/>
    <property type="match status" value="1"/>
</dbReference>
<dbReference type="Gene3D" id="1.10.10.60">
    <property type="entry name" value="Homeodomain-like"/>
    <property type="match status" value="2"/>
</dbReference>
<dbReference type="InterPro" id="IPR009057">
    <property type="entry name" value="Homeodomain-like_sf"/>
</dbReference>
<dbReference type="PANTHER" id="PTHR47893">
    <property type="entry name" value="REGULATORY PROTEIN PCHR"/>
    <property type="match status" value="1"/>
</dbReference>
<dbReference type="GO" id="GO:0003700">
    <property type="term" value="F:DNA-binding transcription factor activity"/>
    <property type="evidence" value="ECO:0007669"/>
    <property type="project" value="InterPro"/>
</dbReference>
<comment type="caution">
    <text evidence="5">The sequence shown here is derived from an EMBL/GenBank/DDBJ whole genome shotgun (WGS) entry which is preliminary data.</text>
</comment>
<sequence>MKKLEIDSFIPKNVILGLAEAWNISPSVSGNEYVLDVPDSWGQGQISAVQFEGGFGLMKYDCEFLEDLEIHFVDSSEDPLKFLYCLNGNLQIRFADKAEDFTMEKYNNCILASRAKQSHLFRFPGQTFVRIRSIEIDKTEFHTRFHCEPNGCHSQLQKIFEDHEDEESFFQDGMYSVTLAGLFDRLDAFSQGGILRAVYLEGTVLKILSQQLMLYEDDLNGANHQRILRRSEMELIHQAAQIIEDELEDLGTVPDLAHRVGFNINKLQDGFRMLYHMTVNQYIHTTRMQRATTLLRYSDLNISEIVHKVGLSSKSYFSKIFKEEYGITPTQYRKEKWKIAV</sequence>
<dbReference type="PROSITE" id="PS01124">
    <property type="entry name" value="HTH_ARAC_FAMILY_2"/>
    <property type="match status" value="1"/>
</dbReference>
<dbReference type="Pfam" id="PF12833">
    <property type="entry name" value="HTH_18"/>
    <property type="match status" value="1"/>
</dbReference>
<dbReference type="RefSeq" id="WP_222581334.1">
    <property type="nucleotide sequence ID" value="NZ_JAHVHU010000018.1"/>
</dbReference>
<dbReference type="InterPro" id="IPR053142">
    <property type="entry name" value="PchR_regulatory_protein"/>
</dbReference>
<keyword evidence="3" id="KW-0804">Transcription</keyword>
<dbReference type="GO" id="GO:0043565">
    <property type="term" value="F:sequence-specific DNA binding"/>
    <property type="evidence" value="ECO:0007669"/>
    <property type="project" value="InterPro"/>
</dbReference>
<reference evidence="5" key="1">
    <citation type="submission" date="2021-06" db="EMBL/GenBank/DDBJ databases">
        <title>44 bacteria genomes isolated from Dapeng, Shenzhen.</title>
        <authorList>
            <person name="Zheng W."/>
            <person name="Yu S."/>
            <person name="Huang Y."/>
        </authorList>
    </citation>
    <scope>NUCLEOTIDE SEQUENCE</scope>
    <source>
        <strain evidence="5">DP5N28-2</strain>
    </source>
</reference>
<evidence type="ECO:0000313" key="6">
    <source>
        <dbReference type="Proteomes" id="UP000753961"/>
    </source>
</evidence>
<feature type="domain" description="HTH araC/xylS-type" evidence="4">
    <location>
        <begin position="237"/>
        <end position="335"/>
    </location>
</feature>
<evidence type="ECO:0000313" key="5">
    <source>
        <dbReference type="EMBL" id="MBY5959796.1"/>
    </source>
</evidence>
<keyword evidence="6" id="KW-1185">Reference proteome</keyword>
<gene>
    <name evidence="5" type="ORF">KUV50_16700</name>
</gene>
<dbReference type="SMART" id="SM00342">
    <property type="entry name" value="HTH_ARAC"/>
    <property type="match status" value="1"/>
</dbReference>
<proteinExistence type="predicted"/>
<dbReference type="EMBL" id="JAHVHU010000018">
    <property type="protein sequence ID" value="MBY5959796.1"/>
    <property type="molecule type" value="Genomic_DNA"/>
</dbReference>
<dbReference type="Proteomes" id="UP000753961">
    <property type="component" value="Unassembled WGS sequence"/>
</dbReference>